<evidence type="ECO:0000259" key="3">
    <source>
        <dbReference type="Pfam" id="PF00483"/>
    </source>
</evidence>
<reference evidence="5 6" key="1">
    <citation type="journal article" date="2016" name="Nat. Commun.">
        <title>Thousands of microbial genomes shed light on interconnected biogeochemical processes in an aquifer system.</title>
        <authorList>
            <person name="Anantharaman K."/>
            <person name="Brown C.T."/>
            <person name="Hug L.A."/>
            <person name="Sharon I."/>
            <person name="Castelle C.J."/>
            <person name="Probst A.J."/>
            <person name="Thomas B.C."/>
            <person name="Singh A."/>
            <person name="Wilkins M.J."/>
            <person name="Karaoz U."/>
            <person name="Brodie E.L."/>
            <person name="Williams K.H."/>
            <person name="Hubbard S.S."/>
            <person name="Banfield J.F."/>
        </authorList>
    </citation>
    <scope>NUCLEOTIDE SEQUENCE [LARGE SCALE GENOMIC DNA]</scope>
</reference>
<dbReference type="InterPro" id="IPR056729">
    <property type="entry name" value="GMPPB_C"/>
</dbReference>
<evidence type="ECO:0000313" key="6">
    <source>
        <dbReference type="Proteomes" id="UP000178724"/>
    </source>
</evidence>
<gene>
    <name evidence="5" type="ORF">A2625_05440</name>
</gene>
<dbReference type="AlphaFoldDB" id="A0A1F4Q1F9"/>
<dbReference type="SUPFAM" id="SSF51161">
    <property type="entry name" value="Trimeric LpxA-like enzymes"/>
    <property type="match status" value="1"/>
</dbReference>
<dbReference type="InterPro" id="IPR029044">
    <property type="entry name" value="Nucleotide-diphossugar_trans"/>
</dbReference>
<dbReference type="Pfam" id="PF00483">
    <property type="entry name" value="NTP_transferase"/>
    <property type="match status" value="1"/>
</dbReference>
<feature type="domain" description="Mannose-1-phosphate guanyltransferase C-terminal" evidence="4">
    <location>
        <begin position="273"/>
        <end position="356"/>
    </location>
</feature>
<protein>
    <submittedName>
        <fullName evidence="5">Uncharacterized protein</fullName>
    </submittedName>
</protein>
<dbReference type="CDD" id="cd04181">
    <property type="entry name" value="NTP_transferase"/>
    <property type="match status" value="1"/>
</dbReference>
<dbReference type="GO" id="GO:0016740">
    <property type="term" value="F:transferase activity"/>
    <property type="evidence" value="ECO:0007669"/>
    <property type="project" value="UniProtKB-KW"/>
</dbReference>
<dbReference type="Proteomes" id="UP000178724">
    <property type="component" value="Unassembled WGS sequence"/>
</dbReference>
<feature type="domain" description="Nucleotidyl transferase" evidence="3">
    <location>
        <begin position="2"/>
        <end position="241"/>
    </location>
</feature>
<dbReference type="SUPFAM" id="SSF53448">
    <property type="entry name" value="Nucleotide-diphospho-sugar transferases"/>
    <property type="match status" value="1"/>
</dbReference>
<evidence type="ECO:0000313" key="5">
    <source>
        <dbReference type="EMBL" id="OGB89873.1"/>
    </source>
</evidence>
<name>A0A1F4Q1F9_UNCSA</name>
<organism evidence="5 6">
    <name type="scientific">candidate division WOR-1 bacterium RIFCSPHIGHO2_01_FULL_53_15</name>
    <dbReference type="NCBI Taxonomy" id="1802564"/>
    <lineage>
        <taxon>Bacteria</taxon>
        <taxon>Bacillati</taxon>
        <taxon>Saganbacteria</taxon>
    </lineage>
</organism>
<comment type="caution">
    <text evidence="5">The sequence shown here is derived from an EMBL/GenBank/DDBJ whole genome shotgun (WGS) entry which is preliminary data.</text>
</comment>
<dbReference type="Pfam" id="PF25087">
    <property type="entry name" value="GMPPB_C"/>
    <property type="match status" value="1"/>
</dbReference>
<proteinExistence type="inferred from homology"/>
<dbReference type="InterPro" id="IPR050486">
    <property type="entry name" value="Mannose-1P_guanyltransferase"/>
</dbReference>
<keyword evidence="2" id="KW-0808">Transferase</keyword>
<dbReference type="EMBL" id="METM01000020">
    <property type="protein sequence ID" value="OGB89873.1"/>
    <property type="molecule type" value="Genomic_DNA"/>
</dbReference>
<dbReference type="Gene3D" id="2.160.10.10">
    <property type="entry name" value="Hexapeptide repeat proteins"/>
    <property type="match status" value="1"/>
</dbReference>
<evidence type="ECO:0000256" key="2">
    <source>
        <dbReference type="ARBA" id="ARBA00022679"/>
    </source>
</evidence>
<evidence type="ECO:0000259" key="4">
    <source>
        <dbReference type="Pfam" id="PF25087"/>
    </source>
</evidence>
<dbReference type="PANTHER" id="PTHR22572">
    <property type="entry name" value="SUGAR-1-PHOSPHATE GUANYL TRANSFERASE"/>
    <property type="match status" value="1"/>
</dbReference>
<dbReference type="Gene3D" id="3.90.550.10">
    <property type="entry name" value="Spore Coat Polysaccharide Biosynthesis Protein SpsA, Chain A"/>
    <property type="match status" value="1"/>
</dbReference>
<dbReference type="InterPro" id="IPR005835">
    <property type="entry name" value="NTP_transferase_dom"/>
</dbReference>
<sequence>MKAVIIAGGLGTRLRPLTYNTPKPIVPVANRAFVLHQIELLRQHGITEIILNLHYLAAEIKKVLGDGSRYGVKIQYSIEDHPLGTAGAVKLAEEFFDGDSMVVFNGDALTDINIAQIIEYHKKKKARATLTLTRVDDPTHYGVVLMDENGKVSRFVEKPSWEQVANLGAEERPANAINAGIYVLEPAIFKDVPKGVEYSFERQLFPSLLEKGEPVYGFVSDRYWIDIGKPEQYRQAHEAILRGEVAVKIYGARSDGRVWIGDEANFDKTAKLIGPAIIGRGVTIAAETKVQDYTVLGDETWLGRETTISRAVVWRGTRIGSHVNLNGCIIGFDCVIEDNVTIGDGVVLADHSLIKRGSLLCSR</sequence>
<comment type="similarity">
    <text evidence="1">Belongs to the transferase hexapeptide repeat family.</text>
</comment>
<accession>A0A1F4Q1F9</accession>
<evidence type="ECO:0000256" key="1">
    <source>
        <dbReference type="ARBA" id="ARBA00007274"/>
    </source>
</evidence>
<dbReference type="InterPro" id="IPR011004">
    <property type="entry name" value="Trimer_LpxA-like_sf"/>
</dbReference>
<dbReference type="FunFam" id="3.90.550.10:FF:000013">
    <property type="entry name" value="mannose-1-phosphate guanyltransferase beta"/>
    <property type="match status" value="1"/>
</dbReference>